<evidence type="ECO:0000256" key="8">
    <source>
        <dbReference type="ARBA" id="ARBA00023040"/>
    </source>
</evidence>
<keyword evidence="4 13" id="KW-1003">Cell membrane</keyword>
<dbReference type="PRINTS" id="PR01534">
    <property type="entry name" value="VOMERONASL1R"/>
</dbReference>
<feature type="domain" description="G-protein coupled receptors family 1 profile" evidence="14">
    <location>
        <begin position="22"/>
        <end position="295"/>
    </location>
</feature>
<dbReference type="GeneTree" id="ENSGT00960000186612"/>
<keyword evidence="5 13" id="KW-0589">Pheromone response</keyword>
<dbReference type="GO" id="GO:0007606">
    <property type="term" value="P:sensory perception of chemical stimulus"/>
    <property type="evidence" value="ECO:0007669"/>
    <property type="project" value="UniProtKB-ARBA"/>
</dbReference>
<dbReference type="InParanoid" id="G3TU13"/>
<dbReference type="GO" id="GO:0016503">
    <property type="term" value="F:pheromone receptor activity"/>
    <property type="evidence" value="ECO:0007669"/>
    <property type="project" value="InterPro"/>
</dbReference>
<evidence type="ECO:0000256" key="5">
    <source>
        <dbReference type="ARBA" id="ARBA00022507"/>
    </source>
</evidence>
<evidence type="ECO:0000256" key="1">
    <source>
        <dbReference type="ARBA" id="ARBA00003878"/>
    </source>
</evidence>
<dbReference type="Gene3D" id="1.20.1070.10">
    <property type="entry name" value="Rhodopsin 7-helix transmembrane proteins"/>
    <property type="match status" value="1"/>
</dbReference>
<dbReference type="OMA" id="ICTTRIT"/>
<dbReference type="Proteomes" id="UP000007646">
    <property type="component" value="Unassembled WGS sequence"/>
</dbReference>
<evidence type="ECO:0000256" key="10">
    <source>
        <dbReference type="ARBA" id="ARBA00023170"/>
    </source>
</evidence>
<reference evidence="15 16" key="1">
    <citation type="submission" date="2009-06" db="EMBL/GenBank/DDBJ databases">
        <title>The Genome Sequence of Loxodonta africana (African elephant).</title>
        <authorList>
            <person name="Di Palma F."/>
            <person name="Heiman D."/>
            <person name="Young S."/>
            <person name="Johnson J."/>
            <person name="Lander E.S."/>
            <person name="Lindblad-Toh K."/>
        </authorList>
    </citation>
    <scope>NUCLEOTIDE SEQUENCE [LARGE SCALE GENOMIC DNA]</scope>
    <source>
        <strain evidence="15 16">Isolate ISIS603380</strain>
    </source>
</reference>
<feature type="transmembrane region" description="Helical" evidence="13">
    <location>
        <begin position="133"/>
        <end position="151"/>
    </location>
</feature>
<comment type="similarity">
    <text evidence="3 13">Belongs to the G-protein coupled receptor 1 family.</text>
</comment>
<dbReference type="GO" id="GO:0019236">
    <property type="term" value="P:response to pheromone"/>
    <property type="evidence" value="ECO:0007669"/>
    <property type="project" value="UniProtKB-KW"/>
</dbReference>
<evidence type="ECO:0000313" key="15">
    <source>
        <dbReference type="Ensembl" id="ENSLAFP00000019071.1"/>
    </source>
</evidence>
<evidence type="ECO:0000313" key="16">
    <source>
        <dbReference type="Proteomes" id="UP000007646"/>
    </source>
</evidence>
<proteinExistence type="inferred from homology"/>
<evidence type="ECO:0000256" key="6">
    <source>
        <dbReference type="ARBA" id="ARBA00022692"/>
    </source>
</evidence>
<dbReference type="Ensembl" id="ENSLAFT00000021748.2">
    <property type="protein sequence ID" value="ENSLAFP00000019071.1"/>
    <property type="gene ID" value="ENSLAFG00000022948.2"/>
</dbReference>
<name>G3TU13_LOXAF</name>
<feature type="transmembrane region" description="Helical" evidence="13">
    <location>
        <begin position="263"/>
        <end position="284"/>
    </location>
</feature>
<dbReference type="PANTHER" id="PTHR24062">
    <property type="entry name" value="VOMERONASAL TYPE-1 RECEPTOR"/>
    <property type="match status" value="1"/>
</dbReference>
<feature type="transmembrane region" description="Helical" evidence="13">
    <location>
        <begin position="12"/>
        <end position="33"/>
    </location>
</feature>
<feature type="transmembrane region" description="Helical" evidence="13">
    <location>
        <begin position="45"/>
        <end position="63"/>
    </location>
</feature>
<dbReference type="CDD" id="cd13949">
    <property type="entry name" value="7tm_V1R_pheromone"/>
    <property type="match status" value="1"/>
</dbReference>
<dbReference type="SUPFAM" id="SSF81321">
    <property type="entry name" value="Family A G protein-coupled receptor-like"/>
    <property type="match status" value="1"/>
</dbReference>
<dbReference type="InterPro" id="IPR017452">
    <property type="entry name" value="GPCR_Rhodpsn_7TM"/>
</dbReference>
<dbReference type="AlphaFoldDB" id="G3TU13"/>
<evidence type="ECO:0000256" key="13">
    <source>
        <dbReference type="RuleBase" id="RU364061"/>
    </source>
</evidence>
<comment type="subcellular location">
    <subcellularLocation>
        <location evidence="2 13">Cell membrane</location>
        <topology evidence="2 13">Multi-pass membrane protein</topology>
    </subcellularLocation>
</comment>
<dbReference type="PROSITE" id="PS50262">
    <property type="entry name" value="G_PROTEIN_RECEP_F1_2"/>
    <property type="match status" value="1"/>
</dbReference>
<evidence type="ECO:0000256" key="3">
    <source>
        <dbReference type="ARBA" id="ARBA00010663"/>
    </source>
</evidence>
<keyword evidence="16" id="KW-1185">Reference proteome</keyword>
<sequence>MSSLDLTFGTVFLLQTTVGILGNFSLLFQYIFLYFTKCRLPPTDLIVLHLTAANSVVILGKGIPQTMAAFGWKDFLNDFGCKFLFYVHRVERGVSIGSTCLLSIFQAITVSFRNSRWVELKEKAPKYMGFSNILCWILHMLVNIIITMYMTSKCSNETNTNKKDYRYCSSVPLDKTANSLYALLLAFPDVVSLGLTLWFSGSVVLILQRHKQRVQHIRRNNISPRSSPETRAILVLVSTFVSFYTLSFILNIFVAVFNLPSWWMVNTGALTAACFPALSAFVLLTRDSSVPRLCFAWIRKTKFS</sequence>
<dbReference type="HOGENOM" id="CLU_058641_1_0_1"/>
<keyword evidence="9 13" id="KW-0472">Membrane</keyword>
<keyword evidence="7 13" id="KW-1133">Transmembrane helix</keyword>
<keyword evidence="12 13" id="KW-0807">Transducer</keyword>
<evidence type="ECO:0000256" key="2">
    <source>
        <dbReference type="ARBA" id="ARBA00004651"/>
    </source>
</evidence>
<keyword evidence="6 13" id="KW-0812">Transmembrane</keyword>
<dbReference type="InterPro" id="IPR004072">
    <property type="entry name" value="Vmron_rcpt_1"/>
</dbReference>
<evidence type="ECO:0000256" key="11">
    <source>
        <dbReference type="ARBA" id="ARBA00023180"/>
    </source>
</evidence>
<evidence type="ECO:0000256" key="12">
    <source>
        <dbReference type="ARBA" id="ARBA00023224"/>
    </source>
</evidence>
<reference evidence="15" key="3">
    <citation type="submission" date="2025-09" db="UniProtKB">
        <authorList>
            <consortium name="Ensembl"/>
        </authorList>
    </citation>
    <scope>IDENTIFICATION</scope>
    <source>
        <strain evidence="15">Isolate ISIS603380</strain>
    </source>
</reference>
<evidence type="ECO:0000256" key="9">
    <source>
        <dbReference type="ARBA" id="ARBA00023136"/>
    </source>
</evidence>
<dbReference type="FunFam" id="1.20.1070.10:FF:000033">
    <property type="entry name" value="Vomeronasal type-1 receptor"/>
    <property type="match status" value="1"/>
</dbReference>
<feature type="transmembrane region" description="Helical" evidence="13">
    <location>
        <begin position="93"/>
        <end position="112"/>
    </location>
</feature>
<dbReference type="GO" id="GO:0005886">
    <property type="term" value="C:plasma membrane"/>
    <property type="evidence" value="ECO:0007669"/>
    <property type="project" value="UniProtKB-SubCell"/>
</dbReference>
<comment type="function">
    <text evidence="1">Putative pheromone receptor.</text>
</comment>
<keyword evidence="11" id="KW-0325">Glycoprotein</keyword>
<protein>
    <recommendedName>
        <fullName evidence="13">Vomeronasal type-1 receptor</fullName>
    </recommendedName>
</protein>
<dbReference type="Pfam" id="PF03402">
    <property type="entry name" value="V1R"/>
    <property type="match status" value="1"/>
</dbReference>
<feature type="transmembrane region" description="Helical" evidence="13">
    <location>
        <begin position="232"/>
        <end position="257"/>
    </location>
</feature>
<reference evidence="15" key="2">
    <citation type="submission" date="2025-08" db="UniProtKB">
        <authorList>
            <consortium name="Ensembl"/>
        </authorList>
    </citation>
    <scope>IDENTIFICATION</scope>
    <source>
        <strain evidence="15">Isolate ISIS603380</strain>
    </source>
</reference>
<dbReference type="eggNOG" id="ENOG502RD1P">
    <property type="taxonomic scope" value="Eukaryota"/>
</dbReference>
<keyword evidence="8 13" id="KW-0297">G-protein coupled receptor</keyword>
<organism evidence="15 16">
    <name type="scientific">Loxodonta africana</name>
    <name type="common">African elephant</name>
    <dbReference type="NCBI Taxonomy" id="9785"/>
    <lineage>
        <taxon>Eukaryota</taxon>
        <taxon>Metazoa</taxon>
        <taxon>Chordata</taxon>
        <taxon>Craniata</taxon>
        <taxon>Vertebrata</taxon>
        <taxon>Euteleostomi</taxon>
        <taxon>Mammalia</taxon>
        <taxon>Eutheria</taxon>
        <taxon>Afrotheria</taxon>
        <taxon>Proboscidea</taxon>
        <taxon>Elephantidae</taxon>
        <taxon>Loxodonta</taxon>
    </lineage>
</organism>
<evidence type="ECO:0000259" key="14">
    <source>
        <dbReference type="PROSITE" id="PS50262"/>
    </source>
</evidence>
<evidence type="ECO:0000256" key="4">
    <source>
        <dbReference type="ARBA" id="ARBA00022475"/>
    </source>
</evidence>
<evidence type="ECO:0000256" key="7">
    <source>
        <dbReference type="ARBA" id="ARBA00022989"/>
    </source>
</evidence>
<keyword evidence="10 13" id="KW-0675">Receptor</keyword>
<feature type="transmembrane region" description="Helical" evidence="13">
    <location>
        <begin position="180"/>
        <end position="207"/>
    </location>
</feature>
<accession>G3TU13</accession>